<dbReference type="Proteomes" id="UP000523682">
    <property type="component" value="Unassembled WGS sequence"/>
</dbReference>
<feature type="transmembrane region" description="Helical" evidence="1">
    <location>
        <begin position="7"/>
        <end position="27"/>
    </location>
</feature>
<feature type="transmembrane region" description="Helical" evidence="1">
    <location>
        <begin position="58"/>
        <end position="81"/>
    </location>
</feature>
<evidence type="ECO:0000256" key="1">
    <source>
        <dbReference type="SAM" id="Phobius"/>
    </source>
</evidence>
<protein>
    <submittedName>
        <fullName evidence="2">Uncharacterized protein</fullName>
    </submittedName>
</protein>
<keyword evidence="3" id="KW-1185">Reference proteome</keyword>
<keyword evidence="1" id="KW-1133">Transmembrane helix</keyword>
<dbReference type="AlphaFoldDB" id="A0A7W2E9Y3"/>
<evidence type="ECO:0000313" key="3">
    <source>
        <dbReference type="Proteomes" id="UP000523682"/>
    </source>
</evidence>
<reference evidence="2 3" key="1">
    <citation type="submission" date="2020-07" db="EMBL/GenBank/DDBJ databases">
        <title>Draft genome and description of Corynebacterium haemomassiliense strain Marseile-Q3615 sp. nov.</title>
        <authorList>
            <person name="Boxberger M."/>
            <person name="La Scola B."/>
        </authorList>
    </citation>
    <scope>NUCLEOTIDE SEQUENCE [LARGE SCALE GENOMIC DNA]</scope>
    <source>
        <strain evidence="2 3">Marseille-Q3615</strain>
    </source>
</reference>
<accession>A0A7W2E9Y3</accession>
<sequence>MSSNQRYASSVGLFLLSLILTFLGIGVTYGPMVLSLVFYGTALVVGCIAAARASTGGAVRTAVSCGFVVVAVASPWILPILKGEPAGYAIVIGIYGPAISFLAMSWAYLTARSSKPWPYIAAVVLAAVLVAAPHKLMVHVAHLLWETPLFGYIWAAVVIAFAVGFFLLIVVLNRGTENRRPAAQTKVMMPDEQN</sequence>
<name>A0A7W2E9Y3_9CORY</name>
<gene>
    <name evidence="2" type="ORF">H0193_02690</name>
</gene>
<feature type="transmembrane region" description="Helical" evidence="1">
    <location>
        <begin position="33"/>
        <end position="51"/>
    </location>
</feature>
<organism evidence="2 3">
    <name type="scientific">Corynebacterium haemomassiliense</name>
    <dbReference type="NCBI Taxonomy" id="2754726"/>
    <lineage>
        <taxon>Bacteria</taxon>
        <taxon>Bacillati</taxon>
        <taxon>Actinomycetota</taxon>
        <taxon>Actinomycetes</taxon>
        <taxon>Mycobacteriales</taxon>
        <taxon>Corynebacteriaceae</taxon>
        <taxon>Corynebacterium</taxon>
    </lineage>
</organism>
<keyword evidence="1" id="KW-0812">Transmembrane</keyword>
<feature type="transmembrane region" description="Helical" evidence="1">
    <location>
        <begin position="87"/>
        <end position="109"/>
    </location>
</feature>
<evidence type="ECO:0000313" key="2">
    <source>
        <dbReference type="EMBL" id="MBA5243732.1"/>
    </source>
</evidence>
<keyword evidence="1" id="KW-0472">Membrane</keyword>
<comment type="caution">
    <text evidence="2">The sequence shown here is derived from an EMBL/GenBank/DDBJ whole genome shotgun (WGS) entry which is preliminary data.</text>
</comment>
<dbReference type="EMBL" id="JACDTZ010000001">
    <property type="protein sequence ID" value="MBA5243732.1"/>
    <property type="molecule type" value="Genomic_DNA"/>
</dbReference>
<proteinExistence type="predicted"/>
<feature type="transmembrane region" description="Helical" evidence="1">
    <location>
        <begin position="116"/>
        <end position="132"/>
    </location>
</feature>
<feature type="transmembrane region" description="Helical" evidence="1">
    <location>
        <begin position="152"/>
        <end position="172"/>
    </location>
</feature>
<dbReference type="RefSeq" id="WP_181888438.1">
    <property type="nucleotide sequence ID" value="NZ_CAUPJD010000068.1"/>
</dbReference>